<evidence type="ECO:0000259" key="1">
    <source>
        <dbReference type="Pfam" id="PF11638"/>
    </source>
</evidence>
<keyword evidence="3" id="KW-1185">Reference proteome</keyword>
<dbReference type="Proteomes" id="UP000683291">
    <property type="component" value="Chromosome pJK7-1-1"/>
</dbReference>
<dbReference type="EMBL" id="CP073582">
    <property type="protein sequence ID" value="QUJ78250.1"/>
    <property type="molecule type" value="Genomic_DNA"/>
</dbReference>
<organism evidence="2 3">
    <name type="scientific">Sulfitobacter albidus</name>
    <dbReference type="NCBI Taxonomy" id="2829501"/>
    <lineage>
        <taxon>Bacteria</taxon>
        <taxon>Pseudomonadati</taxon>
        <taxon>Pseudomonadota</taxon>
        <taxon>Alphaproteobacteria</taxon>
        <taxon>Rhodobacterales</taxon>
        <taxon>Roseobacteraceae</taxon>
        <taxon>Sulfitobacter</taxon>
    </lineage>
</organism>
<gene>
    <name evidence="2" type="ORF">KDD17_16885</name>
</gene>
<sequence>MRLCSAITARYNWRIEELSIGHTELAQLWAVNPRTVKREMRRLQDMGILVCIRAGVRGRVGAYRLNHARIAEFTRPCWQAIGADFEDRMSSLAGERTVVRVDFSPAPDPKPMDPGGTWGAVRRRLQAEHGGIFDSWFAKLVQDPLQGDTLVLRAPNSFVCRYIETHFSALLSAAVTAEMPTADGRARPIKLVC</sequence>
<dbReference type="InterPro" id="IPR038454">
    <property type="entry name" value="DnaA_N_sf"/>
</dbReference>
<evidence type="ECO:0000313" key="3">
    <source>
        <dbReference type="Proteomes" id="UP000683291"/>
    </source>
</evidence>
<dbReference type="Gene3D" id="3.30.300.180">
    <property type="match status" value="1"/>
</dbReference>
<dbReference type="InterPro" id="IPR036390">
    <property type="entry name" value="WH_DNA-bd_sf"/>
</dbReference>
<dbReference type="AlphaFoldDB" id="A0A975JH96"/>
<protein>
    <recommendedName>
        <fullName evidence="1">DnaA N-terminal domain-containing protein</fullName>
    </recommendedName>
</protein>
<dbReference type="InterPro" id="IPR024633">
    <property type="entry name" value="DnaA_N_dom"/>
</dbReference>
<accession>A0A975JH96</accession>
<name>A0A975JH96_9RHOB</name>
<dbReference type="Pfam" id="PF11638">
    <property type="entry name" value="DnaA_N"/>
    <property type="match status" value="1"/>
</dbReference>
<dbReference type="SUPFAM" id="SSF46785">
    <property type="entry name" value="Winged helix' DNA-binding domain"/>
    <property type="match status" value="1"/>
</dbReference>
<proteinExistence type="predicted"/>
<reference evidence="2" key="1">
    <citation type="submission" date="2021-04" db="EMBL/GenBank/DDBJ databases">
        <title>Complete genome sequence for Sulfitobacter sp. strain JK7-1.</title>
        <authorList>
            <person name="Park S.-J."/>
        </authorList>
    </citation>
    <scope>NUCLEOTIDE SEQUENCE</scope>
    <source>
        <strain evidence="2">JK7-1</strain>
    </source>
</reference>
<feature type="domain" description="DnaA N-terminal" evidence="1">
    <location>
        <begin position="117"/>
        <end position="176"/>
    </location>
</feature>
<evidence type="ECO:0000313" key="2">
    <source>
        <dbReference type="EMBL" id="QUJ78250.1"/>
    </source>
</evidence>
<dbReference type="KEGG" id="sual:KDD17_16885"/>